<dbReference type="NCBIfam" id="TIGR01444">
    <property type="entry name" value="fkbM_fam"/>
    <property type="match status" value="1"/>
</dbReference>
<proteinExistence type="predicted"/>
<keyword evidence="2" id="KW-0808">Transferase</keyword>
<dbReference type="Proteomes" id="UP001057991">
    <property type="component" value="Chromosome"/>
</dbReference>
<dbReference type="AlphaFoldDB" id="A0A9Q9LUD3"/>
<dbReference type="Gene3D" id="3.40.50.150">
    <property type="entry name" value="Vaccinia Virus protein VP39"/>
    <property type="match status" value="1"/>
</dbReference>
<protein>
    <submittedName>
        <fullName evidence="2">FkbM family methyltransferase</fullName>
    </submittedName>
</protein>
<dbReference type="GO" id="GO:0032259">
    <property type="term" value="P:methylation"/>
    <property type="evidence" value="ECO:0007669"/>
    <property type="project" value="UniProtKB-KW"/>
</dbReference>
<dbReference type="GO" id="GO:0008168">
    <property type="term" value="F:methyltransferase activity"/>
    <property type="evidence" value="ECO:0007669"/>
    <property type="project" value="UniProtKB-KW"/>
</dbReference>
<gene>
    <name evidence="2" type="ORF">K3X48_04265</name>
</gene>
<keyword evidence="2" id="KW-0489">Methyltransferase</keyword>
<accession>A0A9Q9LUD3</accession>
<evidence type="ECO:0000313" key="2">
    <source>
        <dbReference type="EMBL" id="UWP96210.1"/>
    </source>
</evidence>
<reference evidence="2" key="1">
    <citation type="submission" date="2021-08" db="EMBL/GenBank/DDBJ databases">
        <authorList>
            <person name="Nwanade C."/>
            <person name="Wang M."/>
            <person name="Masoudi A."/>
            <person name="Yu Z."/>
            <person name="Liu J."/>
        </authorList>
    </citation>
    <scope>NUCLEOTIDE SEQUENCE</scope>
    <source>
        <strain evidence="2">S056</strain>
    </source>
</reference>
<organism evidence="2 3">
    <name type="scientific">Aliiroseovarius crassostreae</name>
    <dbReference type="NCBI Taxonomy" id="154981"/>
    <lineage>
        <taxon>Bacteria</taxon>
        <taxon>Pseudomonadati</taxon>
        <taxon>Pseudomonadota</taxon>
        <taxon>Alphaproteobacteria</taxon>
        <taxon>Rhodobacterales</taxon>
        <taxon>Paracoccaceae</taxon>
        <taxon>Aliiroseovarius</taxon>
    </lineage>
</organism>
<evidence type="ECO:0000259" key="1">
    <source>
        <dbReference type="Pfam" id="PF05050"/>
    </source>
</evidence>
<dbReference type="InterPro" id="IPR029063">
    <property type="entry name" value="SAM-dependent_MTases_sf"/>
</dbReference>
<dbReference type="EMBL" id="CP080776">
    <property type="protein sequence ID" value="UWP96210.1"/>
    <property type="molecule type" value="Genomic_DNA"/>
</dbReference>
<dbReference type="InterPro" id="IPR006342">
    <property type="entry name" value="FkbM_mtfrase"/>
</dbReference>
<feature type="domain" description="Methyltransferase FkbM" evidence="1">
    <location>
        <begin position="82"/>
        <end position="203"/>
    </location>
</feature>
<dbReference type="RefSeq" id="WP_259806459.1">
    <property type="nucleotide sequence ID" value="NZ_CP080776.1"/>
</dbReference>
<name>A0A9Q9LUD3_9RHOB</name>
<sequence length="237" mass="25797">MSETSVEVGNSKDVAAECFGTKVPMSRFLHEKRIERINKGRYEGEEIKGSLAVVQQGDTVLEIGIGLGVVGGVIATNCAPAAVHAYEANPELIDTINDLYVLNGIEDRISVHNQVLLTGDDRPDTIPFYLHNSYLGSSLAGEDNEKRRRVDVPTRDFDTTASEIGANVLVMDIEGGELDLLRGADLSRFRAVVVEFHPKVYGVEGMQECKKILTGAGFVKQEGVSTRTVWTCVRDAG</sequence>
<evidence type="ECO:0000313" key="3">
    <source>
        <dbReference type="Proteomes" id="UP001057991"/>
    </source>
</evidence>
<dbReference type="SUPFAM" id="SSF53335">
    <property type="entry name" value="S-adenosyl-L-methionine-dependent methyltransferases"/>
    <property type="match status" value="1"/>
</dbReference>
<dbReference type="Pfam" id="PF05050">
    <property type="entry name" value="Methyltransf_21"/>
    <property type="match status" value="1"/>
</dbReference>